<dbReference type="EMBL" id="CZDF01000132">
    <property type="protein sequence ID" value="CUR30576.1"/>
    <property type="molecule type" value="Genomic_DNA"/>
</dbReference>
<gene>
    <name evidence="1" type="ORF">PL9214290166</name>
</gene>
<dbReference type="STRING" id="671072.PL9214290166"/>
<dbReference type="AlphaFoldDB" id="A0A1J1LDT8"/>
<keyword evidence="2" id="KW-1185">Reference proteome</keyword>
<sequence>MLFGASLFNKIESQGDTTTYQYSNFFIKKQYPIPELYICKKLINLEYLKSDSPKKRR</sequence>
<dbReference type="Proteomes" id="UP000184315">
    <property type="component" value="Unassembled WGS sequence"/>
</dbReference>
<evidence type="ECO:0000313" key="2">
    <source>
        <dbReference type="Proteomes" id="UP000184315"/>
    </source>
</evidence>
<name>A0A1J1LDT8_9CYAN</name>
<proteinExistence type="predicted"/>
<reference evidence="2" key="1">
    <citation type="submission" date="2015-10" db="EMBL/GenBank/DDBJ databases">
        <authorList>
            <person name="Regsiter A."/>
            <person name="william w."/>
        </authorList>
    </citation>
    <scope>NUCLEOTIDE SEQUENCE [LARGE SCALE GENOMIC DNA]</scope>
</reference>
<protein>
    <submittedName>
        <fullName evidence="1">Uncharacterized protein</fullName>
    </submittedName>
</protein>
<evidence type="ECO:0000313" key="1">
    <source>
        <dbReference type="EMBL" id="CUR30576.1"/>
    </source>
</evidence>
<organism evidence="1 2">
    <name type="scientific">Planktothrix tepida PCC 9214</name>
    <dbReference type="NCBI Taxonomy" id="671072"/>
    <lineage>
        <taxon>Bacteria</taxon>
        <taxon>Bacillati</taxon>
        <taxon>Cyanobacteriota</taxon>
        <taxon>Cyanophyceae</taxon>
        <taxon>Oscillatoriophycideae</taxon>
        <taxon>Oscillatoriales</taxon>
        <taxon>Microcoleaceae</taxon>
        <taxon>Planktothrix</taxon>
    </lineage>
</organism>
<accession>A0A1J1LDT8</accession>